<accession>A0A8J6L9Y5</accession>
<protein>
    <submittedName>
        <fullName evidence="1">Uncharacterized protein</fullName>
    </submittedName>
</protein>
<keyword evidence="2" id="KW-1185">Reference proteome</keyword>
<evidence type="ECO:0000313" key="2">
    <source>
        <dbReference type="Proteomes" id="UP000719412"/>
    </source>
</evidence>
<dbReference type="Proteomes" id="UP000719412">
    <property type="component" value="Unassembled WGS sequence"/>
</dbReference>
<reference evidence="1" key="1">
    <citation type="journal article" date="2020" name="J Insects Food Feed">
        <title>The yellow mealworm (Tenebrio molitor) genome: a resource for the emerging insects as food and feed industry.</title>
        <authorList>
            <person name="Eriksson T."/>
            <person name="Andere A."/>
            <person name="Kelstrup H."/>
            <person name="Emery V."/>
            <person name="Picard C."/>
        </authorList>
    </citation>
    <scope>NUCLEOTIDE SEQUENCE</scope>
    <source>
        <strain evidence="1">Stoneville</strain>
        <tissue evidence="1">Whole head</tissue>
    </source>
</reference>
<dbReference type="EMBL" id="JABDTM020026010">
    <property type="protein sequence ID" value="KAH0812482.1"/>
    <property type="molecule type" value="Genomic_DNA"/>
</dbReference>
<gene>
    <name evidence="1" type="ORF">GEV33_010309</name>
</gene>
<dbReference type="AlphaFoldDB" id="A0A8J6L9Y5"/>
<evidence type="ECO:0000313" key="1">
    <source>
        <dbReference type="EMBL" id="KAH0812482.1"/>
    </source>
</evidence>
<name>A0A8J6L9Y5_TENMO</name>
<organism evidence="1 2">
    <name type="scientific">Tenebrio molitor</name>
    <name type="common">Yellow mealworm beetle</name>
    <dbReference type="NCBI Taxonomy" id="7067"/>
    <lineage>
        <taxon>Eukaryota</taxon>
        <taxon>Metazoa</taxon>
        <taxon>Ecdysozoa</taxon>
        <taxon>Arthropoda</taxon>
        <taxon>Hexapoda</taxon>
        <taxon>Insecta</taxon>
        <taxon>Pterygota</taxon>
        <taxon>Neoptera</taxon>
        <taxon>Endopterygota</taxon>
        <taxon>Coleoptera</taxon>
        <taxon>Polyphaga</taxon>
        <taxon>Cucujiformia</taxon>
        <taxon>Tenebrionidae</taxon>
        <taxon>Tenebrio</taxon>
    </lineage>
</organism>
<comment type="caution">
    <text evidence="1">The sequence shown here is derived from an EMBL/GenBank/DDBJ whole genome shotgun (WGS) entry which is preliminary data.</text>
</comment>
<sequence length="139" mass="15171">MAEQSAIAADNLYPACIFASKLVPRYGGGNTLERTRDGTVLSSLFLHVILHSPNCQLTEPVAKSNSADAAISSVMIKTWKAPWRDEVTSGELPGKVRICAFHTTSESRPQNGNKWGNWHLVNLAARATSSPHREAKDEN</sequence>
<proteinExistence type="predicted"/>
<reference evidence="1" key="2">
    <citation type="submission" date="2021-08" db="EMBL/GenBank/DDBJ databases">
        <authorList>
            <person name="Eriksson T."/>
        </authorList>
    </citation>
    <scope>NUCLEOTIDE SEQUENCE</scope>
    <source>
        <strain evidence="1">Stoneville</strain>
        <tissue evidence="1">Whole head</tissue>
    </source>
</reference>